<dbReference type="GO" id="GO:0050043">
    <property type="term" value="F:lactate racemase activity"/>
    <property type="evidence" value="ECO:0007669"/>
    <property type="project" value="InterPro"/>
</dbReference>
<dbReference type="Gene3D" id="3.40.50.11440">
    <property type="match status" value="1"/>
</dbReference>
<evidence type="ECO:0000313" key="2">
    <source>
        <dbReference type="EMBL" id="HGT39509.1"/>
    </source>
</evidence>
<comment type="caution">
    <text evidence="2">The sequence shown here is derived from an EMBL/GenBank/DDBJ whole genome shotgun (WGS) entry which is preliminary data.</text>
</comment>
<dbReference type="AlphaFoldDB" id="A0A7C4QRV3"/>
<protein>
    <submittedName>
        <fullName evidence="2">DUF2088 domain-containing protein</fullName>
    </submittedName>
</protein>
<proteinExistence type="predicted"/>
<accession>A0A7C4QRV3</accession>
<gene>
    <name evidence="2" type="ORF">ENS64_09645</name>
</gene>
<evidence type="ECO:0000259" key="1">
    <source>
        <dbReference type="Pfam" id="PF09861"/>
    </source>
</evidence>
<sequence>MRNGLAGQCLRFQTGTQWSADVAGWPCAATAAGCTVVGGGIRCWWWNWRSGTSRLLWILSVVNRDAQGGFMSVVLEYGAAGRWSWTPPASATLVHHSGPVSSVPIGPAAARALAEPLDFPPLASAVIPDDRVVLVVERRVPGIADIVAAVWQALETAGVAPSKVCLLQPASWMALQAIDPREKLPVAVRSDVRWLVHDATQAEVCGYLASSAGGERIYLHREVLDADFVLPISAAAFDPVLGYRGPGAALYPGLSTSTAFSKALGLGHRELRPGDERPLAQLVDEIMWLLGVQAAIQTVPHRESEAVSAVLAGSVEAVTRQARRQLDRDWRLSRKSRSDTVVAAVTSSGGPTRWEDVAAAVEAARQLVSRGGRIVVLTDLAQAPGPGLELVRTQPSARQALRELRTQMPPDWLAASQWASAADWARVYLLSALDAGLVEDLFVTPLANEGEAQRVIDLAEECVLLSGAQHTFAEIAD</sequence>
<dbReference type="Pfam" id="PF09861">
    <property type="entry name" value="Lar_N"/>
    <property type="match status" value="1"/>
</dbReference>
<dbReference type="EMBL" id="DSVQ01000012">
    <property type="protein sequence ID" value="HGT39509.1"/>
    <property type="molecule type" value="Genomic_DNA"/>
</dbReference>
<dbReference type="InterPro" id="IPR018657">
    <property type="entry name" value="LarA-like_N"/>
</dbReference>
<name>A0A7C4QRV3_9PLAN</name>
<dbReference type="PROSITE" id="PS51257">
    <property type="entry name" value="PROKAR_LIPOPROTEIN"/>
    <property type="match status" value="1"/>
</dbReference>
<reference evidence="2" key="1">
    <citation type="journal article" date="2020" name="mSystems">
        <title>Genome- and Community-Level Interaction Insights into Carbon Utilization and Element Cycling Functions of Hydrothermarchaeota in Hydrothermal Sediment.</title>
        <authorList>
            <person name="Zhou Z."/>
            <person name="Liu Y."/>
            <person name="Xu W."/>
            <person name="Pan J."/>
            <person name="Luo Z.H."/>
            <person name="Li M."/>
        </authorList>
    </citation>
    <scope>NUCLEOTIDE SEQUENCE [LARGE SCALE GENOMIC DNA]</scope>
    <source>
        <strain evidence="2">SpSt-508</strain>
    </source>
</reference>
<feature type="domain" description="LarA-like N-terminal" evidence="1">
    <location>
        <begin position="110"/>
        <end position="258"/>
    </location>
</feature>
<organism evidence="2">
    <name type="scientific">Schlesneria paludicola</name>
    <dbReference type="NCBI Taxonomy" id="360056"/>
    <lineage>
        <taxon>Bacteria</taxon>
        <taxon>Pseudomonadati</taxon>
        <taxon>Planctomycetota</taxon>
        <taxon>Planctomycetia</taxon>
        <taxon>Planctomycetales</taxon>
        <taxon>Planctomycetaceae</taxon>
        <taxon>Schlesneria</taxon>
    </lineage>
</organism>